<dbReference type="AlphaFoldDB" id="A0A8S1AE49"/>
<dbReference type="GO" id="GO:0016281">
    <property type="term" value="C:eukaryotic translation initiation factor 4F complex"/>
    <property type="evidence" value="ECO:0007669"/>
    <property type="project" value="TreeGrafter"/>
</dbReference>
<comment type="similarity">
    <text evidence="1 7">Belongs to the eukaryotic initiation factor 4E family.</text>
</comment>
<dbReference type="PANTHER" id="PTHR11960:SF8">
    <property type="entry name" value="EUKARYOTIC TRANSLATION INITIATION FACTOR 4E1-RELATED"/>
    <property type="match status" value="1"/>
</dbReference>
<proteinExistence type="inferred from homology"/>
<dbReference type="GO" id="GO:0000340">
    <property type="term" value="F:RNA 7-methylguanosine cap binding"/>
    <property type="evidence" value="ECO:0007669"/>
    <property type="project" value="TreeGrafter"/>
</dbReference>
<evidence type="ECO:0000256" key="1">
    <source>
        <dbReference type="ARBA" id="ARBA00009860"/>
    </source>
</evidence>
<dbReference type="PANTHER" id="PTHR11960">
    <property type="entry name" value="EUKARYOTIC TRANSLATION INITIATION FACTOR 4E RELATED"/>
    <property type="match status" value="1"/>
</dbReference>
<dbReference type="OrthoDB" id="1902587at2759"/>
<dbReference type="Proteomes" id="UP000494256">
    <property type="component" value="Unassembled WGS sequence"/>
</dbReference>
<comment type="caution">
    <text evidence="8">The sequence shown here is derived from an EMBL/GenBank/DDBJ whole genome shotgun (WGS) entry which is preliminary data.</text>
</comment>
<evidence type="ECO:0000256" key="4">
    <source>
        <dbReference type="ARBA" id="ARBA00022884"/>
    </source>
</evidence>
<dbReference type="Gene3D" id="3.30.760.10">
    <property type="entry name" value="RNA Cap, Translation Initiation Factor Eif4e"/>
    <property type="match status" value="1"/>
</dbReference>
<sequence length="174" mass="20606">MIISSEQKHPLENEWSFWMYTNKEKEWTANLVELTTFKTVEDYWCLYHHMKLPSELNTGQDYAIFKKGIKPMWEDESNQKGGRWQILFDDLQYHVLDAIWLDTVLLLIGENFKNADIICGVVVNVRQKNKISIWTNSFNSSAALEIGRKLKTQLRVPNKIHYYKHNTSKSMYNV</sequence>
<dbReference type="EMBL" id="CADEBD010000314">
    <property type="protein sequence ID" value="CAB3242893.1"/>
    <property type="molecule type" value="Genomic_DNA"/>
</dbReference>
<keyword evidence="3" id="KW-0810">Translation regulation</keyword>
<evidence type="ECO:0000313" key="8">
    <source>
        <dbReference type="EMBL" id="CAB3242893.1"/>
    </source>
</evidence>
<reference evidence="8 9" key="1">
    <citation type="submission" date="2020-04" db="EMBL/GenBank/DDBJ databases">
        <authorList>
            <person name="Wallbank WR R."/>
            <person name="Pardo Diaz C."/>
            <person name="Kozak K."/>
            <person name="Martin S."/>
            <person name="Jiggins C."/>
            <person name="Moest M."/>
            <person name="Warren A I."/>
            <person name="Byers J.R.P. K."/>
            <person name="Montejo-Kovacevich G."/>
            <person name="Yen C E."/>
        </authorList>
    </citation>
    <scope>NUCLEOTIDE SEQUENCE [LARGE SCALE GENOMIC DNA]</scope>
</reference>
<dbReference type="InterPro" id="IPR001040">
    <property type="entry name" value="TIF_eIF_4E"/>
</dbReference>
<protein>
    <recommendedName>
        <fullName evidence="6">eIF-4F 25 kDa subunit</fullName>
    </recommendedName>
</protein>
<name>A0A8S1AE49_ARCPL</name>
<dbReference type="InterPro" id="IPR023398">
    <property type="entry name" value="TIF_eIF4e-like"/>
</dbReference>
<dbReference type="InterPro" id="IPR019770">
    <property type="entry name" value="TIF_eIF_4E_CS"/>
</dbReference>
<evidence type="ECO:0000313" key="9">
    <source>
        <dbReference type="Proteomes" id="UP000494256"/>
    </source>
</evidence>
<evidence type="ECO:0000256" key="7">
    <source>
        <dbReference type="RuleBase" id="RU004374"/>
    </source>
</evidence>
<dbReference type="PROSITE" id="PS00813">
    <property type="entry name" value="IF4E"/>
    <property type="match status" value="1"/>
</dbReference>
<evidence type="ECO:0000256" key="2">
    <source>
        <dbReference type="ARBA" id="ARBA00022540"/>
    </source>
</evidence>
<evidence type="ECO:0000256" key="6">
    <source>
        <dbReference type="ARBA" id="ARBA00032656"/>
    </source>
</evidence>
<evidence type="ECO:0000256" key="3">
    <source>
        <dbReference type="ARBA" id="ARBA00022845"/>
    </source>
</evidence>
<dbReference type="SUPFAM" id="SSF55418">
    <property type="entry name" value="eIF4e-like"/>
    <property type="match status" value="1"/>
</dbReference>
<keyword evidence="5 7" id="KW-0648">Protein biosynthesis</keyword>
<dbReference type="Pfam" id="PF01652">
    <property type="entry name" value="IF4E"/>
    <property type="match status" value="1"/>
</dbReference>
<organism evidence="8 9">
    <name type="scientific">Arctia plantaginis</name>
    <name type="common">Wood tiger moth</name>
    <name type="synonym">Phalaena plantaginis</name>
    <dbReference type="NCBI Taxonomy" id="874455"/>
    <lineage>
        <taxon>Eukaryota</taxon>
        <taxon>Metazoa</taxon>
        <taxon>Ecdysozoa</taxon>
        <taxon>Arthropoda</taxon>
        <taxon>Hexapoda</taxon>
        <taxon>Insecta</taxon>
        <taxon>Pterygota</taxon>
        <taxon>Neoptera</taxon>
        <taxon>Endopterygota</taxon>
        <taxon>Lepidoptera</taxon>
        <taxon>Glossata</taxon>
        <taxon>Ditrysia</taxon>
        <taxon>Noctuoidea</taxon>
        <taxon>Erebidae</taxon>
        <taxon>Arctiinae</taxon>
        <taxon>Arctia</taxon>
    </lineage>
</organism>
<keyword evidence="4 7" id="KW-0694">RNA-binding</keyword>
<dbReference type="GO" id="GO:0003743">
    <property type="term" value="F:translation initiation factor activity"/>
    <property type="evidence" value="ECO:0007669"/>
    <property type="project" value="UniProtKB-KW"/>
</dbReference>
<accession>A0A8S1AE49</accession>
<keyword evidence="2 7" id="KW-0396">Initiation factor</keyword>
<gene>
    <name evidence="8" type="ORF">APLA_LOCUS10135</name>
</gene>
<dbReference type="GO" id="GO:0006417">
    <property type="term" value="P:regulation of translation"/>
    <property type="evidence" value="ECO:0007669"/>
    <property type="project" value="UniProtKB-KW"/>
</dbReference>
<evidence type="ECO:0000256" key="5">
    <source>
        <dbReference type="ARBA" id="ARBA00022917"/>
    </source>
</evidence>